<feature type="domain" description="Resolvase/invertase-type recombinase catalytic" evidence="2">
    <location>
        <begin position="3"/>
        <end position="152"/>
    </location>
</feature>
<dbReference type="Pfam" id="PF00239">
    <property type="entry name" value="Resolvase"/>
    <property type="match status" value="1"/>
</dbReference>
<dbReference type="RefSeq" id="WP_377715821.1">
    <property type="nucleotide sequence ID" value="NZ_JBHTJM010000009.1"/>
</dbReference>
<comment type="similarity">
    <text evidence="1">Belongs to the site-specific recombinase resolvase family.</text>
</comment>
<gene>
    <name evidence="3" type="ORF">ACFQ1O_09665</name>
</gene>
<dbReference type="SUPFAM" id="SSF53041">
    <property type="entry name" value="Resolvase-like"/>
    <property type="match status" value="1"/>
</dbReference>
<accession>A0ABW3I3T5</accession>
<organism evidence="3 4">
    <name type="scientific">Pseudofulvibacter geojedonensis</name>
    <dbReference type="NCBI Taxonomy" id="1123758"/>
    <lineage>
        <taxon>Bacteria</taxon>
        <taxon>Pseudomonadati</taxon>
        <taxon>Bacteroidota</taxon>
        <taxon>Flavobacteriia</taxon>
        <taxon>Flavobacteriales</taxon>
        <taxon>Flavobacteriaceae</taxon>
        <taxon>Pseudofulvibacter</taxon>
    </lineage>
</organism>
<protein>
    <submittedName>
        <fullName evidence="3">Recombinase family protein</fullName>
    </submittedName>
</protein>
<evidence type="ECO:0000259" key="2">
    <source>
        <dbReference type="PROSITE" id="PS51736"/>
    </source>
</evidence>
<dbReference type="InterPro" id="IPR036162">
    <property type="entry name" value="Resolvase-like_N_sf"/>
</dbReference>
<dbReference type="PROSITE" id="PS51736">
    <property type="entry name" value="RECOMBINASES_3"/>
    <property type="match status" value="1"/>
</dbReference>
<dbReference type="CDD" id="cd03768">
    <property type="entry name" value="SR_ResInv"/>
    <property type="match status" value="1"/>
</dbReference>
<evidence type="ECO:0000256" key="1">
    <source>
        <dbReference type="ARBA" id="ARBA00009913"/>
    </source>
</evidence>
<reference evidence="4" key="1">
    <citation type="journal article" date="2019" name="Int. J. Syst. Evol. Microbiol.">
        <title>The Global Catalogue of Microorganisms (GCM) 10K type strain sequencing project: providing services to taxonomists for standard genome sequencing and annotation.</title>
        <authorList>
            <consortium name="The Broad Institute Genomics Platform"/>
            <consortium name="The Broad Institute Genome Sequencing Center for Infectious Disease"/>
            <person name="Wu L."/>
            <person name="Ma J."/>
        </authorList>
    </citation>
    <scope>NUCLEOTIDE SEQUENCE [LARGE SCALE GENOMIC DNA]</scope>
    <source>
        <strain evidence="4">CCUG 62114</strain>
    </source>
</reference>
<evidence type="ECO:0000313" key="4">
    <source>
        <dbReference type="Proteomes" id="UP001596997"/>
    </source>
</evidence>
<dbReference type="InterPro" id="IPR050639">
    <property type="entry name" value="SSR_resolvase"/>
</dbReference>
<sequence length="214" mass="24345">MVPVAIFGRTSTLEQDYQRQIVDMKNIANKFDYKVVSVITEKISGAKKNEERLGVQQLLNEARAGKFQKVLVTEVSRLGRNTLETLKLVEELHQLNISIYLHDLNSETLNENGEMNMQTEMMLHMLSLFAKNERRTTIARIRSGMAQARERGVHCGRHKGTTESKEKFLSKYSKVIDGLKKGFSVRECVKLYDVSLGTVAKIRKMIALELKNAA</sequence>
<dbReference type="Proteomes" id="UP001596997">
    <property type="component" value="Unassembled WGS sequence"/>
</dbReference>
<dbReference type="PANTHER" id="PTHR30461:SF26">
    <property type="entry name" value="RESOLVASE HOMOLOG YNEB"/>
    <property type="match status" value="1"/>
</dbReference>
<proteinExistence type="inferred from homology"/>
<comment type="caution">
    <text evidence="3">The sequence shown here is derived from an EMBL/GenBank/DDBJ whole genome shotgun (WGS) entry which is preliminary data.</text>
</comment>
<evidence type="ECO:0000313" key="3">
    <source>
        <dbReference type="EMBL" id="MFD0964272.1"/>
    </source>
</evidence>
<dbReference type="PANTHER" id="PTHR30461">
    <property type="entry name" value="DNA-INVERTASE FROM LAMBDOID PROPHAGE"/>
    <property type="match status" value="1"/>
</dbReference>
<dbReference type="EMBL" id="JBHTJM010000009">
    <property type="protein sequence ID" value="MFD0964272.1"/>
    <property type="molecule type" value="Genomic_DNA"/>
</dbReference>
<dbReference type="InterPro" id="IPR006119">
    <property type="entry name" value="Resolv_N"/>
</dbReference>
<dbReference type="Gene3D" id="3.40.50.1390">
    <property type="entry name" value="Resolvase, N-terminal catalytic domain"/>
    <property type="match status" value="1"/>
</dbReference>
<dbReference type="SMART" id="SM00857">
    <property type="entry name" value="Resolvase"/>
    <property type="match status" value="1"/>
</dbReference>
<keyword evidence="4" id="KW-1185">Reference proteome</keyword>
<name>A0ABW3I3T5_9FLAO</name>